<feature type="repeat" description="ANK" evidence="3">
    <location>
        <begin position="106"/>
        <end position="138"/>
    </location>
</feature>
<feature type="transmembrane region" description="Helical" evidence="5">
    <location>
        <begin position="413"/>
        <end position="437"/>
    </location>
</feature>
<keyword evidence="5" id="KW-0812">Transmembrane</keyword>
<evidence type="ECO:0000256" key="2">
    <source>
        <dbReference type="ARBA" id="ARBA00023043"/>
    </source>
</evidence>
<name>A0A6G1KQX5_9PLEO</name>
<protein>
    <submittedName>
        <fullName evidence="6">Uncharacterized protein</fullName>
    </submittedName>
</protein>
<organism evidence="6 7">
    <name type="scientific">Pleomassaria siparia CBS 279.74</name>
    <dbReference type="NCBI Taxonomy" id="1314801"/>
    <lineage>
        <taxon>Eukaryota</taxon>
        <taxon>Fungi</taxon>
        <taxon>Dikarya</taxon>
        <taxon>Ascomycota</taxon>
        <taxon>Pezizomycotina</taxon>
        <taxon>Dothideomycetes</taxon>
        <taxon>Pleosporomycetidae</taxon>
        <taxon>Pleosporales</taxon>
        <taxon>Pleomassariaceae</taxon>
        <taxon>Pleomassaria</taxon>
    </lineage>
</organism>
<dbReference type="AlphaFoldDB" id="A0A6G1KQX5"/>
<keyword evidence="5" id="KW-1133">Transmembrane helix</keyword>
<reference evidence="6" key="1">
    <citation type="journal article" date="2020" name="Stud. Mycol.">
        <title>101 Dothideomycetes genomes: a test case for predicting lifestyles and emergence of pathogens.</title>
        <authorList>
            <person name="Haridas S."/>
            <person name="Albert R."/>
            <person name="Binder M."/>
            <person name="Bloem J."/>
            <person name="Labutti K."/>
            <person name="Salamov A."/>
            <person name="Andreopoulos B."/>
            <person name="Baker S."/>
            <person name="Barry K."/>
            <person name="Bills G."/>
            <person name="Bluhm B."/>
            <person name="Cannon C."/>
            <person name="Castanera R."/>
            <person name="Culley D."/>
            <person name="Daum C."/>
            <person name="Ezra D."/>
            <person name="Gonzalez J."/>
            <person name="Henrissat B."/>
            <person name="Kuo A."/>
            <person name="Liang C."/>
            <person name="Lipzen A."/>
            <person name="Lutzoni F."/>
            <person name="Magnuson J."/>
            <person name="Mondo S."/>
            <person name="Nolan M."/>
            <person name="Ohm R."/>
            <person name="Pangilinan J."/>
            <person name="Park H.-J."/>
            <person name="Ramirez L."/>
            <person name="Alfaro M."/>
            <person name="Sun H."/>
            <person name="Tritt A."/>
            <person name="Yoshinaga Y."/>
            <person name="Zwiers L.-H."/>
            <person name="Turgeon B."/>
            <person name="Goodwin S."/>
            <person name="Spatafora J."/>
            <person name="Crous P."/>
            <person name="Grigoriev I."/>
        </authorList>
    </citation>
    <scope>NUCLEOTIDE SEQUENCE</scope>
    <source>
        <strain evidence="6">CBS 279.74</strain>
    </source>
</reference>
<dbReference type="InterPro" id="IPR002110">
    <property type="entry name" value="Ankyrin_rpt"/>
</dbReference>
<evidence type="ECO:0000313" key="6">
    <source>
        <dbReference type="EMBL" id="KAF2715249.1"/>
    </source>
</evidence>
<feature type="region of interest" description="Disordered" evidence="4">
    <location>
        <begin position="1"/>
        <end position="23"/>
    </location>
</feature>
<dbReference type="PANTHER" id="PTHR24198">
    <property type="entry name" value="ANKYRIN REPEAT AND PROTEIN KINASE DOMAIN-CONTAINING PROTEIN"/>
    <property type="match status" value="1"/>
</dbReference>
<keyword evidence="1" id="KW-0677">Repeat</keyword>
<sequence>MAKKHHVPTTTTATTFDSAKPAADDPPVYLEADVTLRGRVAQVSSVAASEKDSRPVVSDPSFPSLVQRTQREIVVDYFTAIISKQDEVVAALIESGVVTTETTNFDGRTPLVAAIEAGNIRMVQRLLDLGADVNMFAVVDDRRGAQPSRFRSDHVGSIAVSRSPLMCAAEKGSLPMVKLLMETYKADDSLVASDGELALRLAAANDHGEVVDYLPSRRRGGFRRWKTKHQKAMKRCLKAGENICHFFFLLGFEVPKFFLWSIPKHVLVLPAVRGVKWMHAHRAELPGRLVKWMKLVGRRMVRLPKDAWYFSKELADFIWTGIKRLPKALKIALVWAYAGVEKVGTAMVNVCTRLFSFLHTALAAIASFFRNVTLKDVWNGFKVFLRALFVDGPKKMWEWLCEFEKMTLKMFEALWGCTGWLLWTLFRAIVGAIVYVPKKIVEILVSIGGSVGGAFSEVLIWIDPKRR</sequence>
<accession>A0A6G1KQX5</accession>
<proteinExistence type="predicted"/>
<dbReference type="SUPFAM" id="SSF48403">
    <property type="entry name" value="Ankyrin repeat"/>
    <property type="match status" value="1"/>
</dbReference>
<evidence type="ECO:0000313" key="7">
    <source>
        <dbReference type="Proteomes" id="UP000799428"/>
    </source>
</evidence>
<keyword evidence="2 3" id="KW-0040">ANK repeat</keyword>
<dbReference type="PROSITE" id="PS50297">
    <property type="entry name" value="ANK_REP_REGION"/>
    <property type="match status" value="1"/>
</dbReference>
<evidence type="ECO:0000256" key="1">
    <source>
        <dbReference type="ARBA" id="ARBA00022737"/>
    </source>
</evidence>
<dbReference type="Pfam" id="PF12796">
    <property type="entry name" value="Ank_2"/>
    <property type="match status" value="2"/>
</dbReference>
<dbReference type="Proteomes" id="UP000799428">
    <property type="component" value="Unassembled WGS sequence"/>
</dbReference>
<evidence type="ECO:0000256" key="5">
    <source>
        <dbReference type="SAM" id="Phobius"/>
    </source>
</evidence>
<dbReference type="PROSITE" id="PS50088">
    <property type="entry name" value="ANK_REPEAT"/>
    <property type="match status" value="1"/>
</dbReference>
<dbReference type="OrthoDB" id="4772757at2759"/>
<dbReference type="Gene3D" id="1.25.40.20">
    <property type="entry name" value="Ankyrin repeat-containing domain"/>
    <property type="match status" value="1"/>
</dbReference>
<gene>
    <name evidence="6" type="ORF">K504DRAFT_457419</name>
</gene>
<feature type="transmembrane region" description="Helical" evidence="5">
    <location>
        <begin position="443"/>
        <end position="462"/>
    </location>
</feature>
<dbReference type="PANTHER" id="PTHR24198:SF165">
    <property type="entry name" value="ANKYRIN REPEAT-CONTAINING PROTEIN-RELATED"/>
    <property type="match status" value="1"/>
</dbReference>
<dbReference type="InterPro" id="IPR036770">
    <property type="entry name" value="Ankyrin_rpt-contain_sf"/>
</dbReference>
<keyword evidence="7" id="KW-1185">Reference proteome</keyword>
<evidence type="ECO:0000256" key="3">
    <source>
        <dbReference type="PROSITE-ProRule" id="PRU00023"/>
    </source>
</evidence>
<evidence type="ECO:0000256" key="4">
    <source>
        <dbReference type="SAM" id="MobiDB-lite"/>
    </source>
</evidence>
<dbReference type="EMBL" id="MU005764">
    <property type="protein sequence ID" value="KAF2715249.1"/>
    <property type="molecule type" value="Genomic_DNA"/>
</dbReference>
<keyword evidence="5" id="KW-0472">Membrane</keyword>
<dbReference type="SMART" id="SM00248">
    <property type="entry name" value="ANK"/>
    <property type="match status" value="3"/>
</dbReference>